<dbReference type="GeneID" id="90994142"/>
<dbReference type="GO" id="GO:0005524">
    <property type="term" value="F:ATP binding"/>
    <property type="evidence" value="ECO:0007669"/>
    <property type="project" value="UniProtKB-ARBA"/>
</dbReference>
<dbReference type="Pfam" id="PF20143">
    <property type="entry name" value="NAD_kinase_C"/>
    <property type="match status" value="1"/>
</dbReference>
<dbReference type="InterPro" id="IPR039065">
    <property type="entry name" value="AcoX-like"/>
</dbReference>
<keyword evidence="1" id="KW-0808">Transferase</keyword>
<keyword evidence="1" id="KW-0418">Kinase</keyword>
<dbReference type="PIRSF" id="PIRSF016907">
    <property type="entry name" value="Kin_ATP-NAD"/>
    <property type="match status" value="1"/>
</dbReference>
<dbReference type="Pfam" id="PF01513">
    <property type="entry name" value="NAD_kinase"/>
    <property type="match status" value="1"/>
</dbReference>
<dbReference type="GO" id="GO:0051287">
    <property type="term" value="F:NAD binding"/>
    <property type="evidence" value="ECO:0007669"/>
    <property type="project" value="UniProtKB-ARBA"/>
</dbReference>
<dbReference type="InterPro" id="IPR017438">
    <property type="entry name" value="ATP-NAD_kinase_N"/>
</dbReference>
<dbReference type="InterPro" id="IPR002504">
    <property type="entry name" value="NADK"/>
</dbReference>
<dbReference type="PANTHER" id="PTHR40697">
    <property type="entry name" value="ACETOIN CATABOLISM PROTEIN X"/>
    <property type="match status" value="1"/>
</dbReference>
<keyword evidence="2" id="KW-1185">Reference proteome</keyword>
<dbReference type="EMBL" id="FQTY01000012">
    <property type="protein sequence ID" value="SHE95611.1"/>
    <property type="molecule type" value="Genomic_DNA"/>
</dbReference>
<protein>
    <submittedName>
        <fullName evidence="1">Predicted polyphosphate-or ATP-dependent NAD kinase</fullName>
    </submittedName>
</protein>
<accession>A0A1M4XQB2</accession>
<gene>
    <name evidence="1" type="ORF">SAMN02745784_02345</name>
</gene>
<dbReference type="SUPFAM" id="SSF111331">
    <property type="entry name" value="NAD kinase/diacylglycerol kinase-like"/>
    <property type="match status" value="1"/>
</dbReference>
<dbReference type="STRING" id="1123404.SAMN02745784_02345"/>
<dbReference type="GO" id="GO:0003951">
    <property type="term" value="F:NAD+ kinase activity"/>
    <property type="evidence" value="ECO:0007669"/>
    <property type="project" value="InterPro"/>
</dbReference>
<reference evidence="2" key="1">
    <citation type="submission" date="2016-11" db="EMBL/GenBank/DDBJ databases">
        <authorList>
            <person name="Varghese N."/>
            <person name="Submissions S."/>
        </authorList>
    </citation>
    <scope>NUCLEOTIDE SEQUENCE [LARGE SCALE GENOMIC DNA]</scope>
    <source>
        <strain evidence="2">DSM 18095</strain>
    </source>
</reference>
<dbReference type="InterPro" id="IPR011386">
    <property type="entry name" value="Put_ATP-NAD_kin"/>
</dbReference>
<name>A0A1M4XQB2_9FIRM</name>
<sequence length="373" mass="40511">MKLGFIVNPIAGMGGRVGLKGTDGLEVLEKARSLGAVPESPNKAKKALEVLLSIKDRLEIYTYPGSMGEEEALEVGFKPIVLEDGKDKFYPKDTEEAAKKMVEKGVDLILFAGGDGTARNIYSAIGTKVPVVGIPAGVKIHSGVYANHPKAAGEIALKYFQDDHMETIEAEVMDIDEDAFREGIVTARLYGYMRIPLEPQLIQTTKSGGGLGSEEEALNGIADRIIEEMEEEPDTFFIIGSGTSTRPIMENLGLPNTLLGIDIVKGKELIASDVNERQILDIIEGHKAKIVVTVIGGQGYIFGRGNQQISAEVIKRVGKENIRIVAPKNKILSLEGRPLLVDTGNEEVNSMFNGYMKVLNTYYSESIEKVEGL</sequence>
<dbReference type="PANTHER" id="PTHR40697:SF2">
    <property type="entry name" value="ATP-NAD KINASE-RELATED"/>
    <property type="match status" value="1"/>
</dbReference>
<dbReference type="InterPro" id="IPR016064">
    <property type="entry name" value="NAD/diacylglycerol_kinase_sf"/>
</dbReference>
<proteinExistence type="predicted"/>
<organism evidence="1 2">
    <name type="scientific">Tissierella praeacuta DSM 18095</name>
    <dbReference type="NCBI Taxonomy" id="1123404"/>
    <lineage>
        <taxon>Bacteria</taxon>
        <taxon>Bacillati</taxon>
        <taxon>Bacillota</taxon>
        <taxon>Tissierellia</taxon>
        <taxon>Tissierellales</taxon>
        <taxon>Tissierellaceae</taxon>
        <taxon>Tissierella</taxon>
    </lineage>
</organism>
<dbReference type="AlphaFoldDB" id="A0A1M4XQB2"/>
<dbReference type="GO" id="GO:0006741">
    <property type="term" value="P:NADP+ biosynthetic process"/>
    <property type="evidence" value="ECO:0007669"/>
    <property type="project" value="InterPro"/>
</dbReference>
<evidence type="ECO:0000313" key="1">
    <source>
        <dbReference type="EMBL" id="SHE95611.1"/>
    </source>
</evidence>
<dbReference type="Gene3D" id="3.40.50.10330">
    <property type="entry name" value="Probable inorganic polyphosphate/atp-NAD kinase, domain 1"/>
    <property type="match status" value="1"/>
</dbReference>
<dbReference type="Proteomes" id="UP000184114">
    <property type="component" value="Unassembled WGS sequence"/>
</dbReference>
<dbReference type="RefSeq" id="WP_072976470.1">
    <property type="nucleotide sequence ID" value="NZ_FQTY01000012.1"/>
</dbReference>
<evidence type="ECO:0000313" key="2">
    <source>
        <dbReference type="Proteomes" id="UP000184114"/>
    </source>
</evidence>